<feature type="domain" description="Electron transfer flavoprotein alpha subunit C-terminal" evidence="1">
    <location>
        <begin position="51"/>
        <end position="129"/>
    </location>
</feature>
<dbReference type="Proteomes" id="UP001174909">
    <property type="component" value="Unassembled WGS sequence"/>
</dbReference>
<reference evidence="2" key="1">
    <citation type="submission" date="2023-03" db="EMBL/GenBank/DDBJ databases">
        <authorList>
            <person name="Steffen K."/>
            <person name="Cardenas P."/>
        </authorList>
    </citation>
    <scope>NUCLEOTIDE SEQUENCE</scope>
</reference>
<accession>A0AA35RQ59</accession>
<dbReference type="InterPro" id="IPR001308">
    <property type="entry name" value="ETF_a/FixB"/>
</dbReference>
<dbReference type="GO" id="GO:0050660">
    <property type="term" value="F:flavin adenine dinucleotide binding"/>
    <property type="evidence" value="ECO:0007669"/>
    <property type="project" value="InterPro"/>
</dbReference>
<sequence>MVVMRAKAYEPLDADDSRAGEVSIINPGLDSSVVKARLVETVSQAAEGVRLEDANIVVGGGRGLGGPEPFDQLEDLARLLGGAVGASRAVCDAGWLDHSYQVGLTGKTITPDLYITVGISGASQHMAGCSASKNIIAINRDADANIFKSASFGVVGDWKNVLPSFIETVRELVNS</sequence>
<evidence type="ECO:0000313" key="3">
    <source>
        <dbReference type="Proteomes" id="UP001174909"/>
    </source>
</evidence>
<dbReference type="PANTHER" id="PTHR43153:SF1">
    <property type="entry name" value="ELECTRON TRANSFER FLAVOPROTEIN SUBUNIT ALPHA, MITOCHONDRIAL"/>
    <property type="match status" value="1"/>
</dbReference>
<dbReference type="SUPFAM" id="SSF52467">
    <property type="entry name" value="DHS-like NAD/FAD-binding domain"/>
    <property type="match status" value="1"/>
</dbReference>
<dbReference type="AlphaFoldDB" id="A0AA35RQ59"/>
<dbReference type="InterPro" id="IPR029035">
    <property type="entry name" value="DHS-like_NAD/FAD-binding_dom"/>
</dbReference>
<dbReference type="PANTHER" id="PTHR43153">
    <property type="entry name" value="ELECTRON TRANSFER FLAVOPROTEIN ALPHA"/>
    <property type="match status" value="1"/>
</dbReference>
<evidence type="ECO:0000313" key="2">
    <source>
        <dbReference type="EMBL" id="CAI8015674.1"/>
    </source>
</evidence>
<dbReference type="InterPro" id="IPR014731">
    <property type="entry name" value="ETF_asu_C"/>
</dbReference>
<gene>
    <name evidence="2" type="ORF">GBAR_LOCUS9665</name>
</gene>
<dbReference type="Gene3D" id="3.40.50.1220">
    <property type="entry name" value="TPP-binding domain"/>
    <property type="match status" value="1"/>
</dbReference>
<dbReference type="GO" id="GO:0033539">
    <property type="term" value="P:fatty acid beta-oxidation using acyl-CoA dehydrogenase"/>
    <property type="evidence" value="ECO:0007669"/>
    <property type="project" value="TreeGrafter"/>
</dbReference>
<protein>
    <submittedName>
        <fullName evidence="2">Electron transfer flavoprotein subunit alpha</fullName>
    </submittedName>
</protein>
<keyword evidence="3" id="KW-1185">Reference proteome</keyword>
<comment type="caution">
    <text evidence="2">The sequence shown here is derived from an EMBL/GenBank/DDBJ whole genome shotgun (WGS) entry which is preliminary data.</text>
</comment>
<organism evidence="2 3">
    <name type="scientific">Geodia barretti</name>
    <name type="common">Barrett's horny sponge</name>
    <dbReference type="NCBI Taxonomy" id="519541"/>
    <lineage>
        <taxon>Eukaryota</taxon>
        <taxon>Metazoa</taxon>
        <taxon>Porifera</taxon>
        <taxon>Demospongiae</taxon>
        <taxon>Heteroscleromorpha</taxon>
        <taxon>Tetractinellida</taxon>
        <taxon>Astrophorina</taxon>
        <taxon>Geodiidae</taxon>
        <taxon>Geodia</taxon>
    </lineage>
</organism>
<dbReference type="Pfam" id="PF00766">
    <property type="entry name" value="ETF_alpha"/>
    <property type="match status" value="1"/>
</dbReference>
<evidence type="ECO:0000259" key="1">
    <source>
        <dbReference type="Pfam" id="PF00766"/>
    </source>
</evidence>
<proteinExistence type="predicted"/>
<name>A0AA35RQ59_GEOBA</name>
<dbReference type="GO" id="GO:0009055">
    <property type="term" value="F:electron transfer activity"/>
    <property type="evidence" value="ECO:0007669"/>
    <property type="project" value="InterPro"/>
</dbReference>
<dbReference type="EMBL" id="CASHTH010001466">
    <property type="protein sequence ID" value="CAI8015674.1"/>
    <property type="molecule type" value="Genomic_DNA"/>
</dbReference>